<dbReference type="RefSeq" id="WP_164627640.1">
    <property type="nucleotide sequence ID" value="NZ_JAAIVJ010000014.1"/>
</dbReference>
<sequence>MLYLLDANTLIRANADYYPIERIPQFWDWLIECGNAGRVKIPNEIADEVTAGRDEVADWLKGEDAKSALRLSERIDVASLRHVVASGYAPDLDATEMQKIGKDPFLVAYALGKSDRTVVTKELSKPSKQRANRKVPDVCGSCGVTWLNDFGFYREADFRIT</sequence>
<reference evidence="1 2" key="1">
    <citation type="submission" date="2020-02" db="EMBL/GenBank/DDBJ databases">
        <authorList>
            <person name="Chen W.-M."/>
        </authorList>
    </citation>
    <scope>NUCLEOTIDE SEQUENCE [LARGE SCALE GENOMIC DNA]</scope>
    <source>
        <strain evidence="1 2">KMS-5</strain>
    </source>
</reference>
<evidence type="ECO:0000313" key="2">
    <source>
        <dbReference type="Proteomes" id="UP000477782"/>
    </source>
</evidence>
<accession>A0A6M0QY13</accession>
<dbReference type="EMBL" id="JAAIVJ010000014">
    <property type="protein sequence ID" value="NEY91851.1"/>
    <property type="molecule type" value="Genomic_DNA"/>
</dbReference>
<gene>
    <name evidence="1" type="ORF">G4Z14_16290</name>
</gene>
<dbReference type="AlphaFoldDB" id="A0A6M0QY13"/>
<dbReference type="Pfam" id="PF14367">
    <property type="entry name" value="DUF4411"/>
    <property type="match status" value="1"/>
</dbReference>
<protein>
    <submittedName>
        <fullName evidence="1">DUF4411 family protein</fullName>
    </submittedName>
</protein>
<evidence type="ECO:0000313" key="1">
    <source>
        <dbReference type="EMBL" id="NEY91851.1"/>
    </source>
</evidence>
<proteinExistence type="predicted"/>
<dbReference type="InterPro" id="IPR016541">
    <property type="entry name" value="UCP008505"/>
</dbReference>
<name>A0A6M0QY13_9RHOB</name>
<keyword evidence="2" id="KW-1185">Reference proteome</keyword>
<dbReference type="Proteomes" id="UP000477782">
    <property type="component" value="Unassembled WGS sequence"/>
</dbReference>
<comment type="caution">
    <text evidence="1">The sequence shown here is derived from an EMBL/GenBank/DDBJ whole genome shotgun (WGS) entry which is preliminary data.</text>
</comment>
<organism evidence="1 2">
    <name type="scientific">Tabrizicola oligotrophica</name>
    <dbReference type="NCBI Taxonomy" id="2710650"/>
    <lineage>
        <taxon>Bacteria</taxon>
        <taxon>Pseudomonadati</taxon>
        <taxon>Pseudomonadota</taxon>
        <taxon>Alphaproteobacteria</taxon>
        <taxon>Rhodobacterales</taxon>
        <taxon>Paracoccaceae</taxon>
        <taxon>Tabrizicola</taxon>
    </lineage>
</organism>